<dbReference type="Gene3D" id="2.40.50.140">
    <property type="entry name" value="Nucleic acid-binding proteins"/>
    <property type="match status" value="1"/>
</dbReference>
<dbReference type="Pfam" id="PF00181">
    <property type="entry name" value="Ribosomal_L2_N"/>
    <property type="match status" value="1"/>
</dbReference>
<dbReference type="VEuPathDB" id="FungiDB:AMAG_00646"/>
<dbReference type="GO" id="GO:0003735">
    <property type="term" value="F:structural constituent of ribosome"/>
    <property type="evidence" value="ECO:0007669"/>
    <property type="project" value="InterPro"/>
</dbReference>
<proteinExistence type="inferred from homology"/>
<dbReference type="STRING" id="578462.A0A0L0RWB6"/>
<reference evidence="9" key="2">
    <citation type="submission" date="2009-11" db="EMBL/GenBank/DDBJ databases">
        <title>The Genome Sequence of Allomyces macrogynus strain ATCC 38327.</title>
        <authorList>
            <consortium name="The Broad Institute Genome Sequencing Platform"/>
            <person name="Russ C."/>
            <person name="Cuomo C."/>
            <person name="Shea T."/>
            <person name="Young S.K."/>
            <person name="Zeng Q."/>
            <person name="Koehrsen M."/>
            <person name="Haas B."/>
            <person name="Borodovsky M."/>
            <person name="Guigo R."/>
            <person name="Alvarado L."/>
            <person name="Berlin A."/>
            <person name="Borenstein D."/>
            <person name="Chen Z."/>
            <person name="Engels R."/>
            <person name="Freedman E."/>
            <person name="Gellesch M."/>
            <person name="Goldberg J."/>
            <person name="Griggs A."/>
            <person name="Gujja S."/>
            <person name="Heiman D."/>
            <person name="Hepburn T."/>
            <person name="Howarth C."/>
            <person name="Jen D."/>
            <person name="Larson L."/>
            <person name="Lewis B."/>
            <person name="Mehta T."/>
            <person name="Park D."/>
            <person name="Pearson M."/>
            <person name="Roberts A."/>
            <person name="Saif S."/>
            <person name="Shenoy N."/>
            <person name="Sisk P."/>
            <person name="Stolte C."/>
            <person name="Sykes S."/>
            <person name="Walk T."/>
            <person name="White J."/>
            <person name="Yandava C."/>
            <person name="Burger G."/>
            <person name="Gray M.W."/>
            <person name="Holland P.W.H."/>
            <person name="King N."/>
            <person name="Lang F.B.F."/>
            <person name="Roger A.J."/>
            <person name="Ruiz-Trillo I."/>
            <person name="Lander E."/>
            <person name="Nusbaum C."/>
        </authorList>
    </citation>
    <scope>NUCLEOTIDE SEQUENCE [LARGE SCALE GENOMIC DNA]</scope>
    <source>
        <strain evidence="9">ATCC 38327</strain>
    </source>
</reference>
<dbReference type="InterPro" id="IPR002171">
    <property type="entry name" value="Ribosomal_uL2"/>
</dbReference>
<evidence type="ECO:0000259" key="6">
    <source>
        <dbReference type="SMART" id="SM01382"/>
    </source>
</evidence>
<evidence type="ECO:0000256" key="1">
    <source>
        <dbReference type="ARBA" id="ARBA00005636"/>
    </source>
</evidence>
<dbReference type="PANTHER" id="PTHR13691:SF5">
    <property type="entry name" value="LARGE RIBOSOMAL SUBUNIT PROTEIN UL2M"/>
    <property type="match status" value="1"/>
</dbReference>
<feature type="domain" description="Large ribosomal subunit protein uL2 RNA-binding" evidence="7">
    <location>
        <begin position="100"/>
        <end position="176"/>
    </location>
</feature>
<name>A0A0L0RWB6_ALLM3</name>
<dbReference type="InterPro" id="IPR005880">
    <property type="entry name" value="Ribosomal_uL2_bac/org-type"/>
</dbReference>
<dbReference type="InterPro" id="IPR022666">
    <property type="entry name" value="Ribosomal_uL2_RNA-bd_dom"/>
</dbReference>
<dbReference type="InterPro" id="IPR008991">
    <property type="entry name" value="Translation_prot_SH3-like_sf"/>
</dbReference>
<evidence type="ECO:0000313" key="8">
    <source>
        <dbReference type="EMBL" id="KNE54687.1"/>
    </source>
</evidence>
<feature type="compositionally biased region" description="Basic and acidic residues" evidence="5">
    <location>
        <begin position="342"/>
        <end position="351"/>
    </location>
</feature>
<dbReference type="InterPro" id="IPR014726">
    <property type="entry name" value="Ribosomal_uL2_dom3"/>
</dbReference>
<feature type="compositionally biased region" description="Basic residues" evidence="5">
    <location>
        <begin position="287"/>
        <end position="296"/>
    </location>
</feature>
<dbReference type="GO" id="GO:0005762">
    <property type="term" value="C:mitochondrial large ribosomal subunit"/>
    <property type="evidence" value="ECO:0007669"/>
    <property type="project" value="TreeGrafter"/>
</dbReference>
<dbReference type="InterPro" id="IPR012340">
    <property type="entry name" value="NA-bd_OB-fold"/>
</dbReference>
<dbReference type="PANTHER" id="PTHR13691">
    <property type="entry name" value="RIBOSOMAL PROTEIN L2"/>
    <property type="match status" value="1"/>
</dbReference>
<feature type="compositionally biased region" description="Basic and acidic residues" evidence="5">
    <location>
        <begin position="301"/>
        <end position="313"/>
    </location>
</feature>
<evidence type="ECO:0000256" key="5">
    <source>
        <dbReference type="SAM" id="MobiDB-lite"/>
    </source>
</evidence>
<evidence type="ECO:0000313" key="9">
    <source>
        <dbReference type="Proteomes" id="UP000054350"/>
    </source>
</evidence>
<gene>
    <name evidence="8" type="ORF">AMAG_00646</name>
</gene>
<dbReference type="FunFam" id="4.10.950.10:FF:000001">
    <property type="entry name" value="50S ribosomal protein L2"/>
    <property type="match status" value="1"/>
</dbReference>
<organism evidence="8 9">
    <name type="scientific">Allomyces macrogynus (strain ATCC 38327)</name>
    <name type="common">Allomyces javanicus var. macrogynus</name>
    <dbReference type="NCBI Taxonomy" id="578462"/>
    <lineage>
        <taxon>Eukaryota</taxon>
        <taxon>Fungi</taxon>
        <taxon>Fungi incertae sedis</taxon>
        <taxon>Blastocladiomycota</taxon>
        <taxon>Blastocladiomycetes</taxon>
        <taxon>Blastocladiales</taxon>
        <taxon>Blastocladiaceae</taxon>
        <taxon>Allomyces</taxon>
    </lineage>
</organism>
<dbReference type="SMART" id="SM01382">
    <property type="entry name" value="Ribosomal_L2_C"/>
    <property type="match status" value="1"/>
</dbReference>
<keyword evidence="3" id="KW-0687">Ribonucleoprotein</keyword>
<dbReference type="Gene3D" id="2.30.30.30">
    <property type="match status" value="1"/>
</dbReference>
<evidence type="ECO:0000256" key="2">
    <source>
        <dbReference type="ARBA" id="ARBA00022980"/>
    </source>
</evidence>
<dbReference type="SUPFAM" id="SSF50104">
    <property type="entry name" value="Translation proteins SH3-like domain"/>
    <property type="match status" value="1"/>
</dbReference>
<dbReference type="InterPro" id="IPR022669">
    <property type="entry name" value="Ribosomal_uL2_C"/>
</dbReference>
<dbReference type="GO" id="GO:0032543">
    <property type="term" value="P:mitochondrial translation"/>
    <property type="evidence" value="ECO:0007669"/>
    <property type="project" value="TreeGrafter"/>
</dbReference>
<feature type="domain" description="Large ribosomal subunit protein uL2 C-terminal" evidence="6">
    <location>
        <begin position="197"/>
        <end position="325"/>
    </location>
</feature>
<accession>A0A0L0RWB6</accession>
<dbReference type="Proteomes" id="UP000054350">
    <property type="component" value="Unassembled WGS sequence"/>
</dbReference>
<dbReference type="SUPFAM" id="SSF50249">
    <property type="entry name" value="Nucleic acid-binding proteins"/>
    <property type="match status" value="1"/>
</dbReference>
<feature type="region of interest" description="Disordered" evidence="5">
    <location>
        <begin position="282"/>
        <end position="351"/>
    </location>
</feature>
<dbReference type="InterPro" id="IPR022671">
    <property type="entry name" value="Ribosomal_uL2_CS"/>
</dbReference>
<keyword evidence="9" id="KW-1185">Reference proteome</keyword>
<dbReference type="eggNOG" id="KOG0438">
    <property type="taxonomic scope" value="Eukaryota"/>
</dbReference>
<dbReference type="PROSITE" id="PS00467">
    <property type="entry name" value="RIBOSOMAL_L2"/>
    <property type="match status" value="1"/>
</dbReference>
<dbReference type="AlphaFoldDB" id="A0A0L0RWB6"/>
<dbReference type="SMART" id="SM01383">
    <property type="entry name" value="Ribosomal_L2"/>
    <property type="match status" value="1"/>
</dbReference>
<dbReference type="GO" id="GO:0016740">
    <property type="term" value="F:transferase activity"/>
    <property type="evidence" value="ECO:0007669"/>
    <property type="project" value="InterPro"/>
</dbReference>
<dbReference type="FunFam" id="2.30.30.30:FF:000001">
    <property type="entry name" value="50S ribosomal protein L2"/>
    <property type="match status" value="1"/>
</dbReference>
<comment type="similarity">
    <text evidence="1">Belongs to the universal ribosomal protein uL2 family.</text>
</comment>
<dbReference type="OMA" id="YILACDR"/>
<keyword evidence="2 8" id="KW-0689">Ribosomal protein</keyword>
<evidence type="ECO:0000259" key="7">
    <source>
        <dbReference type="SMART" id="SM01383"/>
    </source>
</evidence>
<dbReference type="EMBL" id="GG745328">
    <property type="protein sequence ID" value="KNE54687.1"/>
    <property type="molecule type" value="Genomic_DNA"/>
</dbReference>
<evidence type="ECO:0000256" key="4">
    <source>
        <dbReference type="ARBA" id="ARBA00069872"/>
    </source>
</evidence>
<sequence>MWPTLGAAVRAAVRPSPANAALAAALRPTVTRPLAAPLAAATLSASRTRSTLARSDGRFIRYKPVTNGLRHKRDVDMDALGVWQGEPEASLIVIKKRTGGRNHHGRITVRGRGGGPLRVIRQVDFLRRTPGPQTVQRIEFDPFRSAFLALLKHNATGKLSYIIAPQGVKAGDVLYSYRTGIPEELANAEPGMASPVIQVGNCLQIKDIPVGTTIHCVGLRRWGPAIMCRSAGSSGQVISTSNDGYAQIRLQSGEVRLIHVRCVATIGSASNPDWMHRVLGSAGASRNRGRRPKVRGVAKNPSDHPHGGGEGKTKGKIPVTPWGVPTKGYKTRRKAKPTWWIVKERPRGKNK</sequence>
<dbReference type="NCBIfam" id="TIGR01171">
    <property type="entry name" value="rplB_bact"/>
    <property type="match status" value="1"/>
</dbReference>
<evidence type="ECO:0000256" key="3">
    <source>
        <dbReference type="ARBA" id="ARBA00023274"/>
    </source>
</evidence>
<protein>
    <recommendedName>
        <fullName evidence="4">Large ribosomal subunit protein uL2m</fullName>
    </recommendedName>
</protein>
<dbReference type="OrthoDB" id="268576at2759"/>
<dbReference type="Gene3D" id="4.10.950.10">
    <property type="entry name" value="Ribosomal protein L2, domain 3"/>
    <property type="match status" value="1"/>
</dbReference>
<dbReference type="InterPro" id="IPR014722">
    <property type="entry name" value="Rib_uL2_dom2"/>
</dbReference>
<reference evidence="8 9" key="1">
    <citation type="submission" date="2009-11" db="EMBL/GenBank/DDBJ databases">
        <title>Annotation of Allomyces macrogynus ATCC 38327.</title>
        <authorList>
            <consortium name="The Broad Institute Genome Sequencing Platform"/>
            <person name="Russ C."/>
            <person name="Cuomo C."/>
            <person name="Burger G."/>
            <person name="Gray M.W."/>
            <person name="Holland P.W.H."/>
            <person name="King N."/>
            <person name="Lang F.B.F."/>
            <person name="Roger A.J."/>
            <person name="Ruiz-Trillo I."/>
            <person name="Young S.K."/>
            <person name="Zeng Q."/>
            <person name="Gargeya S."/>
            <person name="Fitzgerald M."/>
            <person name="Haas B."/>
            <person name="Abouelleil A."/>
            <person name="Alvarado L."/>
            <person name="Arachchi H.M."/>
            <person name="Berlin A."/>
            <person name="Chapman S.B."/>
            <person name="Gearin G."/>
            <person name="Goldberg J."/>
            <person name="Griggs A."/>
            <person name="Gujja S."/>
            <person name="Hansen M."/>
            <person name="Heiman D."/>
            <person name="Howarth C."/>
            <person name="Larimer J."/>
            <person name="Lui A."/>
            <person name="MacDonald P.J.P."/>
            <person name="McCowen C."/>
            <person name="Montmayeur A."/>
            <person name="Murphy C."/>
            <person name="Neiman D."/>
            <person name="Pearson M."/>
            <person name="Priest M."/>
            <person name="Roberts A."/>
            <person name="Saif S."/>
            <person name="Shea T."/>
            <person name="Sisk P."/>
            <person name="Stolte C."/>
            <person name="Sykes S."/>
            <person name="Wortman J."/>
            <person name="Nusbaum C."/>
            <person name="Birren B."/>
        </authorList>
    </citation>
    <scope>NUCLEOTIDE SEQUENCE [LARGE SCALE GENOMIC DNA]</scope>
    <source>
        <strain evidence="8 9">ATCC 38327</strain>
    </source>
</reference>
<dbReference type="Pfam" id="PF03947">
    <property type="entry name" value="Ribosomal_L2_C"/>
    <property type="match status" value="1"/>
</dbReference>
<dbReference type="GO" id="GO:0003723">
    <property type="term" value="F:RNA binding"/>
    <property type="evidence" value="ECO:0007669"/>
    <property type="project" value="InterPro"/>
</dbReference>